<organism evidence="1 2">
    <name type="scientific">Catharanthus roseus</name>
    <name type="common">Madagascar periwinkle</name>
    <name type="synonym">Vinca rosea</name>
    <dbReference type="NCBI Taxonomy" id="4058"/>
    <lineage>
        <taxon>Eukaryota</taxon>
        <taxon>Viridiplantae</taxon>
        <taxon>Streptophyta</taxon>
        <taxon>Embryophyta</taxon>
        <taxon>Tracheophyta</taxon>
        <taxon>Spermatophyta</taxon>
        <taxon>Magnoliopsida</taxon>
        <taxon>eudicotyledons</taxon>
        <taxon>Gunneridae</taxon>
        <taxon>Pentapetalae</taxon>
        <taxon>asterids</taxon>
        <taxon>lamiids</taxon>
        <taxon>Gentianales</taxon>
        <taxon>Apocynaceae</taxon>
        <taxon>Rauvolfioideae</taxon>
        <taxon>Vinceae</taxon>
        <taxon>Catharanthinae</taxon>
        <taxon>Catharanthus</taxon>
    </lineage>
</organism>
<evidence type="ECO:0000313" key="2">
    <source>
        <dbReference type="Proteomes" id="UP001060085"/>
    </source>
</evidence>
<reference evidence="2" key="1">
    <citation type="journal article" date="2023" name="Nat. Plants">
        <title>Single-cell RNA sequencing provides a high-resolution roadmap for understanding the multicellular compartmentation of specialized metabolism.</title>
        <authorList>
            <person name="Sun S."/>
            <person name="Shen X."/>
            <person name="Li Y."/>
            <person name="Li Y."/>
            <person name="Wang S."/>
            <person name="Li R."/>
            <person name="Zhang H."/>
            <person name="Shen G."/>
            <person name="Guo B."/>
            <person name="Wei J."/>
            <person name="Xu J."/>
            <person name="St-Pierre B."/>
            <person name="Chen S."/>
            <person name="Sun C."/>
        </authorList>
    </citation>
    <scope>NUCLEOTIDE SEQUENCE [LARGE SCALE GENOMIC DNA]</scope>
</reference>
<sequence length="79" mass="8922">MEGGDFASRDGFEMITDELFRLEFGGQFWNACPDIRGCEGGGFRGICEFSHILTARKNCPINQGPYGWLRCSFPIPEIR</sequence>
<name>A0ACC0BLP2_CATRO</name>
<dbReference type="EMBL" id="CM044703">
    <property type="protein sequence ID" value="KAI5673513.1"/>
    <property type="molecule type" value="Genomic_DNA"/>
</dbReference>
<evidence type="ECO:0000313" key="1">
    <source>
        <dbReference type="EMBL" id="KAI5673513.1"/>
    </source>
</evidence>
<protein>
    <submittedName>
        <fullName evidence="1">Uncharacterized protein</fullName>
    </submittedName>
</protein>
<accession>A0ACC0BLP2</accession>
<gene>
    <name evidence="1" type="ORF">M9H77_13877</name>
</gene>
<proteinExistence type="predicted"/>
<dbReference type="Proteomes" id="UP001060085">
    <property type="component" value="Linkage Group LG03"/>
</dbReference>
<keyword evidence="2" id="KW-1185">Reference proteome</keyword>
<comment type="caution">
    <text evidence="1">The sequence shown here is derived from an EMBL/GenBank/DDBJ whole genome shotgun (WGS) entry which is preliminary data.</text>
</comment>